<accession>A0AAV7TKL0</accession>
<proteinExistence type="predicted"/>
<dbReference type="EMBL" id="JANPWB010000006">
    <property type="protein sequence ID" value="KAJ1176796.1"/>
    <property type="molecule type" value="Genomic_DNA"/>
</dbReference>
<reference evidence="2" key="1">
    <citation type="journal article" date="2022" name="bioRxiv">
        <title>Sequencing and chromosome-scale assembly of the giantPleurodeles waltlgenome.</title>
        <authorList>
            <person name="Brown T."/>
            <person name="Elewa A."/>
            <person name="Iarovenko S."/>
            <person name="Subramanian E."/>
            <person name="Araus A.J."/>
            <person name="Petzold A."/>
            <person name="Susuki M."/>
            <person name="Suzuki K.-i.T."/>
            <person name="Hayashi T."/>
            <person name="Toyoda A."/>
            <person name="Oliveira C."/>
            <person name="Osipova E."/>
            <person name="Leigh N.D."/>
            <person name="Simon A."/>
            <person name="Yun M.H."/>
        </authorList>
    </citation>
    <scope>NUCLEOTIDE SEQUENCE</scope>
    <source>
        <strain evidence="2">20211129_DDA</strain>
        <tissue evidence="2">Liver</tissue>
    </source>
</reference>
<protein>
    <submittedName>
        <fullName evidence="2">Uncharacterized protein</fullName>
    </submittedName>
</protein>
<evidence type="ECO:0000256" key="1">
    <source>
        <dbReference type="SAM" id="MobiDB-lite"/>
    </source>
</evidence>
<organism evidence="2 3">
    <name type="scientific">Pleurodeles waltl</name>
    <name type="common">Iberian ribbed newt</name>
    <dbReference type="NCBI Taxonomy" id="8319"/>
    <lineage>
        <taxon>Eukaryota</taxon>
        <taxon>Metazoa</taxon>
        <taxon>Chordata</taxon>
        <taxon>Craniata</taxon>
        <taxon>Vertebrata</taxon>
        <taxon>Euteleostomi</taxon>
        <taxon>Amphibia</taxon>
        <taxon>Batrachia</taxon>
        <taxon>Caudata</taxon>
        <taxon>Salamandroidea</taxon>
        <taxon>Salamandridae</taxon>
        <taxon>Pleurodelinae</taxon>
        <taxon>Pleurodeles</taxon>
    </lineage>
</organism>
<feature type="compositionally biased region" description="Basic and acidic residues" evidence="1">
    <location>
        <begin position="48"/>
        <end position="58"/>
    </location>
</feature>
<feature type="region of interest" description="Disordered" evidence="1">
    <location>
        <begin position="15"/>
        <end position="110"/>
    </location>
</feature>
<keyword evidence="3" id="KW-1185">Reference proteome</keyword>
<evidence type="ECO:0000313" key="3">
    <source>
        <dbReference type="Proteomes" id="UP001066276"/>
    </source>
</evidence>
<sequence>MISSTMALCRVSHSPATLGGGHWGKGYPGGTTDVSPEGEDIGNLEIRGPVDTKEERRTQPVLAEDKDAEDEDGQRREPPSKSEEERQRGRRALGDGGQKKPRTLADHHVPGGAWLRQMIEVYAEKVIVREEECSSGATPSHRV</sequence>
<feature type="compositionally biased region" description="Gly residues" evidence="1">
    <location>
        <begin position="18"/>
        <end position="29"/>
    </location>
</feature>
<name>A0AAV7TKL0_PLEWA</name>
<feature type="compositionally biased region" description="Basic and acidic residues" evidence="1">
    <location>
        <begin position="73"/>
        <end position="87"/>
    </location>
</feature>
<evidence type="ECO:0000313" key="2">
    <source>
        <dbReference type="EMBL" id="KAJ1176796.1"/>
    </source>
</evidence>
<gene>
    <name evidence="2" type="ORF">NDU88_002063</name>
</gene>
<dbReference type="Proteomes" id="UP001066276">
    <property type="component" value="Chromosome 3_2"/>
</dbReference>
<dbReference type="AlphaFoldDB" id="A0AAV7TKL0"/>
<comment type="caution">
    <text evidence="2">The sequence shown here is derived from an EMBL/GenBank/DDBJ whole genome shotgun (WGS) entry which is preliminary data.</text>
</comment>